<reference evidence="2" key="1">
    <citation type="submission" date="2021-01" db="EMBL/GenBank/DDBJ databases">
        <authorList>
            <consortium name="Genoscope - CEA"/>
            <person name="William W."/>
        </authorList>
    </citation>
    <scope>NUCLEOTIDE SEQUENCE</scope>
</reference>
<dbReference type="SMART" id="SM00320">
    <property type="entry name" value="WD40"/>
    <property type="match status" value="4"/>
</dbReference>
<evidence type="ECO:0000313" key="2">
    <source>
        <dbReference type="EMBL" id="CAD8165298.1"/>
    </source>
</evidence>
<dbReference type="GO" id="GO:0016226">
    <property type="term" value="P:iron-sulfur cluster assembly"/>
    <property type="evidence" value="ECO:0007669"/>
    <property type="project" value="TreeGrafter"/>
</dbReference>
<organism evidence="2 3">
    <name type="scientific">Paramecium pentaurelia</name>
    <dbReference type="NCBI Taxonomy" id="43138"/>
    <lineage>
        <taxon>Eukaryota</taxon>
        <taxon>Sar</taxon>
        <taxon>Alveolata</taxon>
        <taxon>Ciliophora</taxon>
        <taxon>Intramacronucleata</taxon>
        <taxon>Oligohymenophorea</taxon>
        <taxon>Peniculida</taxon>
        <taxon>Parameciidae</taxon>
        <taxon>Paramecium</taxon>
    </lineage>
</organism>
<gene>
    <name evidence="2" type="ORF">PPENT_87.1.T0420141</name>
</gene>
<sequence>MNQFNIPNLQPEQIFLYGETQQENLKQFIISNECNSQKIKDTQSKVYFQLIQQYTINEKCYTLDIDKSLSLIVIGGFSGLIHILKFQQNQLKMQKLVKAHRQVVCIVVIKNSNQFISSGDQIIKIWSLQGIQLRLLQSLCGHLRPVRCLLISHNEDLIVSGGNDQKIKFWIRNANACKFDQQLLAHSNFICGISLNELQNQLISTAWDEQIIKISQQQPCKTWVVIQTIEINQWGQRICFISEQMFSFQPFNGQTMHLYQFQPKNNIYALSKTIDVIQSKEGCTNLFPQQFIKQQSILINKNGECVNIILIKNNDECIIQQQIQFGHYCINGNISHDGQYLITWDLSSSQIQIRQNLNNLQNDQFNSIFN</sequence>
<dbReference type="OrthoDB" id="63070at2759"/>
<dbReference type="PANTHER" id="PTHR19920:SF0">
    <property type="entry name" value="CYTOSOLIC IRON-SULFUR PROTEIN ASSEMBLY PROTEIN CIAO1-RELATED"/>
    <property type="match status" value="1"/>
</dbReference>
<dbReference type="PROSITE" id="PS50294">
    <property type="entry name" value="WD_REPEATS_REGION"/>
    <property type="match status" value="1"/>
</dbReference>
<evidence type="ECO:0000313" key="3">
    <source>
        <dbReference type="Proteomes" id="UP000689195"/>
    </source>
</evidence>
<protein>
    <submittedName>
        <fullName evidence="2">Uncharacterized protein</fullName>
    </submittedName>
</protein>
<proteinExistence type="predicted"/>
<name>A0A8S1UJQ4_9CILI</name>
<evidence type="ECO:0000256" key="1">
    <source>
        <dbReference type="PROSITE-ProRule" id="PRU00221"/>
    </source>
</evidence>
<dbReference type="PANTHER" id="PTHR19920">
    <property type="entry name" value="WD40 PROTEIN CIAO1"/>
    <property type="match status" value="1"/>
</dbReference>
<dbReference type="AlphaFoldDB" id="A0A8S1UJQ4"/>
<dbReference type="Proteomes" id="UP000689195">
    <property type="component" value="Unassembled WGS sequence"/>
</dbReference>
<keyword evidence="3" id="KW-1185">Reference proteome</keyword>
<dbReference type="PROSITE" id="PS50082">
    <property type="entry name" value="WD_REPEATS_2"/>
    <property type="match status" value="1"/>
</dbReference>
<feature type="repeat" description="WD" evidence="1">
    <location>
        <begin position="139"/>
        <end position="170"/>
    </location>
</feature>
<comment type="caution">
    <text evidence="2">The sequence shown here is derived from an EMBL/GenBank/DDBJ whole genome shotgun (WGS) entry which is preliminary data.</text>
</comment>
<dbReference type="InterPro" id="IPR001680">
    <property type="entry name" value="WD40_rpt"/>
</dbReference>
<dbReference type="GO" id="GO:0097361">
    <property type="term" value="C:cytosolic [4Fe-4S] assembly targeting complex"/>
    <property type="evidence" value="ECO:0007669"/>
    <property type="project" value="TreeGrafter"/>
</dbReference>
<dbReference type="EMBL" id="CAJJDO010000042">
    <property type="protein sequence ID" value="CAD8165298.1"/>
    <property type="molecule type" value="Genomic_DNA"/>
</dbReference>
<accession>A0A8S1UJQ4</accession>
<dbReference type="Pfam" id="PF00400">
    <property type="entry name" value="WD40"/>
    <property type="match status" value="2"/>
</dbReference>
<keyword evidence="1" id="KW-0853">WD repeat</keyword>